<dbReference type="Pfam" id="PF00567">
    <property type="entry name" value="TUDOR"/>
    <property type="match status" value="1"/>
</dbReference>
<protein>
    <submittedName>
        <fullName evidence="3">Tudor domain-containing protein</fullName>
    </submittedName>
</protein>
<evidence type="ECO:0000313" key="3">
    <source>
        <dbReference type="WBParaSite" id="nRc.2.0.1.t19003-RA"/>
    </source>
</evidence>
<dbReference type="SUPFAM" id="SSF63748">
    <property type="entry name" value="Tudor/PWWP/MBT"/>
    <property type="match status" value="1"/>
</dbReference>
<dbReference type="InterPro" id="IPR002999">
    <property type="entry name" value="Tudor"/>
</dbReference>
<evidence type="ECO:0000259" key="1">
    <source>
        <dbReference type="Pfam" id="PF00567"/>
    </source>
</evidence>
<dbReference type="AlphaFoldDB" id="A0A915IZ71"/>
<organism evidence="2 3">
    <name type="scientific">Romanomermis culicivorax</name>
    <name type="common">Nematode worm</name>
    <dbReference type="NCBI Taxonomy" id="13658"/>
    <lineage>
        <taxon>Eukaryota</taxon>
        <taxon>Metazoa</taxon>
        <taxon>Ecdysozoa</taxon>
        <taxon>Nematoda</taxon>
        <taxon>Enoplea</taxon>
        <taxon>Dorylaimia</taxon>
        <taxon>Mermithida</taxon>
        <taxon>Mermithoidea</taxon>
        <taxon>Mermithidae</taxon>
        <taxon>Romanomermis</taxon>
    </lineage>
</organism>
<name>A0A915IZ71_ROMCU</name>
<keyword evidence="2" id="KW-1185">Reference proteome</keyword>
<sequence length="85" mass="9706">MTGTPCIARRSGYYRGLVIHCARGLVAVHFVDYGDEYCLAVEDMFEIADEFITQPAFAVHSDLNAKIIDDYHPRFIYSPEELTIF</sequence>
<dbReference type="WBParaSite" id="nRc.2.0.1.t19003-RA">
    <property type="protein sequence ID" value="nRc.2.0.1.t19003-RA"/>
    <property type="gene ID" value="nRc.2.0.1.g19003"/>
</dbReference>
<proteinExistence type="predicted"/>
<evidence type="ECO:0000313" key="2">
    <source>
        <dbReference type="Proteomes" id="UP000887565"/>
    </source>
</evidence>
<reference evidence="3" key="1">
    <citation type="submission" date="2022-11" db="UniProtKB">
        <authorList>
            <consortium name="WormBaseParasite"/>
        </authorList>
    </citation>
    <scope>IDENTIFICATION</scope>
</reference>
<dbReference type="Gene3D" id="2.30.30.140">
    <property type="match status" value="1"/>
</dbReference>
<accession>A0A915IZ71</accession>
<feature type="domain" description="Tudor" evidence="1">
    <location>
        <begin position="12"/>
        <end position="63"/>
    </location>
</feature>
<dbReference type="Proteomes" id="UP000887565">
    <property type="component" value="Unplaced"/>
</dbReference>